<dbReference type="RefSeq" id="WP_017822304.1">
    <property type="nucleotide sequence ID" value="NZ_AORC01000003.1"/>
</dbReference>
<protein>
    <submittedName>
        <fullName evidence="1">Uncharacterized protein</fullName>
    </submittedName>
</protein>
<dbReference type="HOGENOM" id="CLU_945503_0_0_11"/>
<dbReference type="AlphaFoldDB" id="A0A022KXA8"/>
<evidence type="ECO:0000313" key="2">
    <source>
        <dbReference type="Proteomes" id="UP000019754"/>
    </source>
</evidence>
<dbReference type="OrthoDB" id="4793706at2"/>
<gene>
    <name evidence="1" type="ORF">D641_0102940</name>
</gene>
<comment type="caution">
    <text evidence="1">The sequence shown here is derived from an EMBL/GenBank/DDBJ whole genome shotgun (WGS) entry which is preliminary data.</text>
</comment>
<organism evidence="1 2">
    <name type="scientific">Brachybacterium muris UCD-AY4</name>
    <dbReference type="NCBI Taxonomy" id="1249481"/>
    <lineage>
        <taxon>Bacteria</taxon>
        <taxon>Bacillati</taxon>
        <taxon>Actinomycetota</taxon>
        <taxon>Actinomycetes</taxon>
        <taxon>Micrococcales</taxon>
        <taxon>Dermabacteraceae</taxon>
        <taxon>Brachybacterium</taxon>
    </lineage>
</organism>
<evidence type="ECO:0000313" key="1">
    <source>
        <dbReference type="EMBL" id="EYT50849.1"/>
    </source>
</evidence>
<proteinExistence type="predicted"/>
<reference evidence="1 2" key="1">
    <citation type="journal article" date="2013" name="Genome Announc.">
        <title>Draft genome sequence of an Actinobacterium, Brachybacterium muris strain UCD-AY4.</title>
        <authorList>
            <person name="Lo J.R."/>
            <person name="Lang J.M."/>
            <person name="Darling A.E."/>
            <person name="Eisen J.A."/>
            <person name="Coil D.A."/>
        </authorList>
    </citation>
    <scope>NUCLEOTIDE SEQUENCE [LARGE SCALE GENOMIC DNA]</scope>
    <source>
        <strain evidence="1 2">UCD-AY4</strain>
    </source>
</reference>
<accession>A0A022KXA8</accession>
<dbReference type="EMBL" id="AORC01000003">
    <property type="protein sequence ID" value="EYT50849.1"/>
    <property type="molecule type" value="Genomic_DNA"/>
</dbReference>
<keyword evidence="2" id="KW-1185">Reference proteome</keyword>
<sequence>MSSSSIFDPGSALPGPLASRRTRMLIAAGVSGALTLIEPRDLGPWQRAAYRTAVSVGSGLLGADLAREDEPIMDPARDGLLMGGLTMGLMDLTEHVDGKIVDILEGVGVPRPRLAMAVVNAASAALLYAKTPVGDGWLAASDAFEEPEPQDLPEPVRELIGLLLAAPEGGEELPGAPTLREQLAGVRTQDLGYPSSDVLLIVEDAEHLVVPHQQTWPATGSFEREGITYRLELQIGDGVLSMLSVMVDDETFADEAGVVDDEQLEAVIESLSSPDFRWPRPAEITVQTESEQAV</sequence>
<name>A0A022KXA8_9MICO</name>
<dbReference type="Proteomes" id="UP000019754">
    <property type="component" value="Unassembled WGS sequence"/>
</dbReference>